<organism evidence="2 3">
    <name type="scientific">Helianthus annuus</name>
    <name type="common">Common sunflower</name>
    <dbReference type="NCBI Taxonomy" id="4232"/>
    <lineage>
        <taxon>Eukaryota</taxon>
        <taxon>Viridiplantae</taxon>
        <taxon>Streptophyta</taxon>
        <taxon>Embryophyta</taxon>
        <taxon>Tracheophyta</taxon>
        <taxon>Spermatophyta</taxon>
        <taxon>Magnoliopsida</taxon>
        <taxon>eudicotyledons</taxon>
        <taxon>Gunneridae</taxon>
        <taxon>Pentapetalae</taxon>
        <taxon>asterids</taxon>
        <taxon>campanulids</taxon>
        <taxon>Asterales</taxon>
        <taxon>Asteraceae</taxon>
        <taxon>Asteroideae</taxon>
        <taxon>Heliantheae alliance</taxon>
        <taxon>Heliantheae</taxon>
        <taxon>Helianthus</taxon>
    </lineage>
</organism>
<feature type="transmembrane region" description="Helical" evidence="1">
    <location>
        <begin position="12"/>
        <end position="30"/>
    </location>
</feature>
<evidence type="ECO:0000256" key="1">
    <source>
        <dbReference type="SAM" id="Phobius"/>
    </source>
</evidence>
<dbReference type="Proteomes" id="UP000215914">
    <property type="component" value="Unassembled WGS sequence"/>
</dbReference>
<dbReference type="EMBL" id="MNCJ02000328">
    <property type="protein sequence ID" value="KAF5772874.1"/>
    <property type="molecule type" value="Genomic_DNA"/>
</dbReference>
<gene>
    <name evidence="2" type="ORF">HanXRQr2_Chr13g0582311</name>
</gene>
<evidence type="ECO:0000313" key="2">
    <source>
        <dbReference type="EMBL" id="KAF5772874.1"/>
    </source>
</evidence>
<reference evidence="2" key="2">
    <citation type="submission" date="2020-06" db="EMBL/GenBank/DDBJ databases">
        <title>Helianthus annuus Genome sequencing and assembly Release 2.</title>
        <authorList>
            <person name="Gouzy J."/>
            <person name="Langlade N."/>
            <person name="Munos S."/>
        </authorList>
    </citation>
    <scope>NUCLEOTIDE SEQUENCE</scope>
    <source>
        <tissue evidence="2">Leaves</tissue>
    </source>
</reference>
<keyword evidence="3" id="KW-1185">Reference proteome</keyword>
<evidence type="ECO:0000313" key="3">
    <source>
        <dbReference type="Proteomes" id="UP000215914"/>
    </source>
</evidence>
<keyword evidence="1" id="KW-1133">Transmembrane helix</keyword>
<sequence length="61" mass="7385">MYLYICVYMHVYMYVCIYTYICMIVCIYLLKAIGLGSKRCLEKFSLFFKLSYFLKVRTSSF</sequence>
<dbReference type="AlphaFoldDB" id="A0A9K3EGY6"/>
<dbReference type="Gramene" id="mRNA:HanXRQr2_Chr13g0582311">
    <property type="protein sequence ID" value="CDS:HanXRQr2_Chr13g0582311.1"/>
    <property type="gene ID" value="HanXRQr2_Chr13g0582311"/>
</dbReference>
<protein>
    <submittedName>
        <fullName evidence="2">Uncharacterized protein</fullName>
    </submittedName>
</protein>
<keyword evidence="1" id="KW-0472">Membrane</keyword>
<proteinExistence type="predicted"/>
<keyword evidence="1" id="KW-0812">Transmembrane</keyword>
<reference evidence="2" key="1">
    <citation type="journal article" date="2017" name="Nature">
        <title>The sunflower genome provides insights into oil metabolism, flowering and Asterid evolution.</title>
        <authorList>
            <person name="Badouin H."/>
            <person name="Gouzy J."/>
            <person name="Grassa C.J."/>
            <person name="Murat F."/>
            <person name="Staton S.E."/>
            <person name="Cottret L."/>
            <person name="Lelandais-Briere C."/>
            <person name="Owens G.L."/>
            <person name="Carrere S."/>
            <person name="Mayjonade B."/>
            <person name="Legrand L."/>
            <person name="Gill N."/>
            <person name="Kane N.C."/>
            <person name="Bowers J.E."/>
            <person name="Hubner S."/>
            <person name="Bellec A."/>
            <person name="Berard A."/>
            <person name="Berges H."/>
            <person name="Blanchet N."/>
            <person name="Boniface M.C."/>
            <person name="Brunel D."/>
            <person name="Catrice O."/>
            <person name="Chaidir N."/>
            <person name="Claudel C."/>
            <person name="Donnadieu C."/>
            <person name="Faraut T."/>
            <person name="Fievet G."/>
            <person name="Helmstetter N."/>
            <person name="King M."/>
            <person name="Knapp S.J."/>
            <person name="Lai Z."/>
            <person name="Le Paslier M.C."/>
            <person name="Lippi Y."/>
            <person name="Lorenzon L."/>
            <person name="Mandel J.R."/>
            <person name="Marage G."/>
            <person name="Marchand G."/>
            <person name="Marquand E."/>
            <person name="Bret-Mestries E."/>
            <person name="Morien E."/>
            <person name="Nambeesan S."/>
            <person name="Nguyen T."/>
            <person name="Pegot-Espagnet P."/>
            <person name="Pouilly N."/>
            <person name="Raftis F."/>
            <person name="Sallet E."/>
            <person name="Schiex T."/>
            <person name="Thomas J."/>
            <person name="Vandecasteele C."/>
            <person name="Vares D."/>
            <person name="Vear F."/>
            <person name="Vautrin S."/>
            <person name="Crespi M."/>
            <person name="Mangin B."/>
            <person name="Burke J.M."/>
            <person name="Salse J."/>
            <person name="Munos S."/>
            <person name="Vincourt P."/>
            <person name="Rieseberg L.H."/>
            <person name="Langlade N.B."/>
        </authorList>
    </citation>
    <scope>NUCLEOTIDE SEQUENCE</scope>
    <source>
        <tissue evidence="2">Leaves</tissue>
    </source>
</reference>
<accession>A0A9K3EGY6</accession>
<name>A0A9K3EGY6_HELAN</name>
<comment type="caution">
    <text evidence="2">The sequence shown here is derived from an EMBL/GenBank/DDBJ whole genome shotgun (WGS) entry which is preliminary data.</text>
</comment>